<dbReference type="GO" id="GO:0005811">
    <property type="term" value="C:lipid droplet"/>
    <property type="evidence" value="ECO:0007669"/>
    <property type="project" value="TreeGrafter"/>
</dbReference>
<comment type="similarity">
    <text evidence="2 12">Belongs to the short-chain dehydrogenases/reductases (SDR) family.</text>
</comment>
<dbReference type="InterPro" id="IPR020904">
    <property type="entry name" value="Sc_DH/Rdtase_CS"/>
</dbReference>
<evidence type="ECO:0000256" key="8">
    <source>
        <dbReference type="ARBA" id="ARBA00023136"/>
    </source>
</evidence>
<proteinExistence type="inferred from homology"/>
<dbReference type="PRINTS" id="PR00081">
    <property type="entry name" value="GDHRDH"/>
</dbReference>
<dbReference type="OrthoDB" id="5840532at2759"/>
<dbReference type="InterPro" id="IPR002347">
    <property type="entry name" value="SDR_fam"/>
</dbReference>
<dbReference type="PANTHER" id="PTHR24322:SF736">
    <property type="entry name" value="RETINOL DEHYDROGENASE 10"/>
    <property type="match status" value="1"/>
</dbReference>
<dbReference type="Gene3D" id="3.40.50.720">
    <property type="entry name" value="NAD(P)-binding Rossmann-like Domain"/>
    <property type="match status" value="1"/>
</dbReference>
<name>A0A1D2N016_ORCCI</name>
<keyword evidence="3" id="KW-0812">Transmembrane</keyword>
<dbReference type="Proteomes" id="UP000094527">
    <property type="component" value="Unassembled WGS sequence"/>
</dbReference>
<evidence type="ECO:0000256" key="3">
    <source>
        <dbReference type="ARBA" id="ARBA00022692"/>
    </source>
</evidence>
<dbReference type="SUPFAM" id="SSF51735">
    <property type="entry name" value="NAD(P)-binding Rossmann-fold domains"/>
    <property type="match status" value="1"/>
</dbReference>
<evidence type="ECO:0000313" key="14">
    <source>
        <dbReference type="Proteomes" id="UP000094527"/>
    </source>
</evidence>
<evidence type="ECO:0000256" key="9">
    <source>
        <dbReference type="ARBA" id="ARBA00059620"/>
    </source>
</evidence>
<dbReference type="FunFam" id="3.40.50.720:FF:000131">
    <property type="entry name" value="Short-chain dehydrogenase/reductase 3"/>
    <property type="match status" value="1"/>
</dbReference>
<dbReference type="GO" id="GO:0052650">
    <property type="term" value="F:all-trans-retinol dehydrogenase (NADP+) activity"/>
    <property type="evidence" value="ECO:0007669"/>
    <property type="project" value="UniProtKB-ARBA"/>
</dbReference>
<keyword evidence="8" id="KW-0472">Membrane</keyword>
<accession>A0A1D2N016</accession>
<reference evidence="13 14" key="1">
    <citation type="journal article" date="2016" name="Genome Biol. Evol.">
        <title>Gene Family Evolution Reflects Adaptation to Soil Environmental Stressors in the Genome of the Collembolan Orchesella cincta.</title>
        <authorList>
            <person name="Faddeeva-Vakhrusheva A."/>
            <person name="Derks M.F."/>
            <person name="Anvar S.Y."/>
            <person name="Agamennone V."/>
            <person name="Suring W."/>
            <person name="Smit S."/>
            <person name="van Straalen N.M."/>
            <person name="Roelofs D."/>
        </authorList>
    </citation>
    <scope>NUCLEOTIDE SEQUENCE [LARGE SCALE GENOMIC DNA]</scope>
    <source>
        <tissue evidence="13">Mixed pool</tissue>
    </source>
</reference>
<dbReference type="CDD" id="cd05339">
    <property type="entry name" value="17beta-HSDXI-like_SDR_c"/>
    <property type="match status" value="1"/>
</dbReference>
<keyword evidence="4" id="KW-0521">NADP</keyword>
<evidence type="ECO:0000256" key="10">
    <source>
        <dbReference type="ARBA" id="ARBA00068717"/>
    </source>
</evidence>
<evidence type="ECO:0000256" key="1">
    <source>
        <dbReference type="ARBA" id="ARBA00004141"/>
    </source>
</evidence>
<dbReference type="EMBL" id="LJIJ01000338">
    <property type="protein sequence ID" value="ODM98633.1"/>
    <property type="molecule type" value="Genomic_DNA"/>
</dbReference>
<dbReference type="AlphaFoldDB" id="A0A1D2N016"/>
<comment type="caution">
    <text evidence="13">The sequence shown here is derived from an EMBL/GenBank/DDBJ whole genome shotgun (WGS) entry which is preliminary data.</text>
</comment>
<gene>
    <name evidence="13" type="ORF">Ocin01_08047</name>
</gene>
<organism evidence="13 14">
    <name type="scientific">Orchesella cincta</name>
    <name type="common">Springtail</name>
    <name type="synonym">Podura cincta</name>
    <dbReference type="NCBI Taxonomy" id="48709"/>
    <lineage>
        <taxon>Eukaryota</taxon>
        <taxon>Metazoa</taxon>
        <taxon>Ecdysozoa</taxon>
        <taxon>Arthropoda</taxon>
        <taxon>Hexapoda</taxon>
        <taxon>Collembola</taxon>
        <taxon>Entomobryomorpha</taxon>
        <taxon>Entomobryoidea</taxon>
        <taxon>Orchesellidae</taxon>
        <taxon>Orchesellinae</taxon>
        <taxon>Orchesella</taxon>
    </lineage>
</organism>
<sequence length="331" mass="36751">MNTTSVIPRSQYPSVVSMMTKTVLDIADFFRLFAFHLYLYLDYICRKVIFAKPKSLDGEIILVTGSGRGIGRFISLELATTGATVILWSKSPGPNEEVAKEIRKQGGKAFAYSVDVSNRLAVATTAELVRREVGDPTIVVNNAGLMNISSFINQSDKEIENMFNVNVLSNFWVIKEFLPAMLAKNHGHLVSVCSASGILPTRNIAAYSATKHAVHGLHDALRDEIRILKSNVKITVAYPFYCSTEMLSDGIPHTRFPMLFPIDPPEVVAKNIVYGVRKDVEYIYTPRLVGWLAMFSWLVPPRAVEAYADFLKLNIDPVAPPPTTTMINGIH</sequence>
<protein>
    <recommendedName>
        <fullName evidence="10">Short-chain dehydrogenase/reductase 3</fullName>
    </recommendedName>
    <alternativeName>
        <fullName evidence="11">Retinal short-chain dehydrogenase/reductase 1</fullName>
    </alternativeName>
</protein>
<dbReference type="Pfam" id="PF00106">
    <property type="entry name" value="adh_short"/>
    <property type="match status" value="1"/>
</dbReference>
<comment type="function">
    <text evidence="9">Catalyzes the reduction of all-trans-retinal to all-trans-retinol in the presence of NADPH.</text>
</comment>
<evidence type="ECO:0000256" key="2">
    <source>
        <dbReference type="ARBA" id="ARBA00006484"/>
    </source>
</evidence>
<comment type="subcellular location">
    <subcellularLocation>
        <location evidence="1">Membrane</location>
        <topology evidence="1">Multi-pass membrane protein</topology>
    </subcellularLocation>
</comment>
<dbReference type="PRINTS" id="PR00080">
    <property type="entry name" value="SDRFAMILY"/>
</dbReference>
<dbReference type="InterPro" id="IPR036291">
    <property type="entry name" value="NAD(P)-bd_dom_sf"/>
</dbReference>
<evidence type="ECO:0000313" key="13">
    <source>
        <dbReference type="EMBL" id="ODM98633.1"/>
    </source>
</evidence>
<keyword evidence="14" id="KW-1185">Reference proteome</keyword>
<evidence type="ECO:0000256" key="6">
    <source>
        <dbReference type="ARBA" id="ARBA00023002"/>
    </source>
</evidence>
<evidence type="ECO:0000256" key="5">
    <source>
        <dbReference type="ARBA" id="ARBA00022989"/>
    </source>
</evidence>
<keyword evidence="5" id="KW-1133">Transmembrane helix</keyword>
<keyword evidence="6" id="KW-0560">Oxidoreductase</keyword>
<dbReference type="PANTHER" id="PTHR24322">
    <property type="entry name" value="PKSB"/>
    <property type="match status" value="1"/>
</dbReference>
<keyword evidence="7" id="KW-0443">Lipid metabolism</keyword>
<dbReference type="STRING" id="48709.A0A1D2N016"/>
<evidence type="ECO:0000256" key="7">
    <source>
        <dbReference type="ARBA" id="ARBA00023098"/>
    </source>
</evidence>
<dbReference type="PROSITE" id="PS00061">
    <property type="entry name" value="ADH_SHORT"/>
    <property type="match status" value="1"/>
</dbReference>
<evidence type="ECO:0000256" key="11">
    <source>
        <dbReference type="ARBA" id="ARBA00082544"/>
    </source>
</evidence>
<evidence type="ECO:0000256" key="12">
    <source>
        <dbReference type="RuleBase" id="RU000363"/>
    </source>
</evidence>
<evidence type="ECO:0000256" key="4">
    <source>
        <dbReference type="ARBA" id="ARBA00022857"/>
    </source>
</evidence>
<dbReference type="GO" id="GO:0016020">
    <property type="term" value="C:membrane"/>
    <property type="evidence" value="ECO:0007669"/>
    <property type="project" value="UniProtKB-SubCell"/>
</dbReference>